<protein>
    <submittedName>
        <fullName evidence="2">Uncharacterized protein</fullName>
    </submittedName>
</protein>
<feature type="compositionally biased region" description="Polar residues" evidence="1">
    <location>
        <begin position="53"/>
        <end position="62"/>
    </location>
</feature>
<accession>A0A8S9IUS4</accession>
<sequence length="140" mass="15156">MENEEGIGEGLIPVSVDLGMHDGDSWVPVSEEGANQEWSIHVTAASLIEDESNANSTLVSQEIENEEGRELSRTGSKQTGSKHVGENPKSGKNTNFAHQNGSVKIFGIDRGSKICRKGQKSLKPIKKLEVSLCIWPGRSV</sequence>
<comment type="caution">
    <text evidence="2">The sequence shown here is derived from an EMBL/GenBank/DDBJ whole genome shotgun (WGS) entry which is preliminary data.</text>
</comment>
<reference evidence="2" key="1">
    <citation type="submission" date="2019-12" db="EMBL/GenBank/DDBJ databases">
        <title>Genome sequencing and annotation of Brassica cretica.</title>
        <authorList>
            <person name="Studholme D.J."/>
            <person name="Sarris P.F."/>
        </authorList>
    </citation>
    <scope>NUCLEOTIDE SEQUENCE</scope>
    <source>
        <strain evidence="2">PFS-102/07</strain>
        <tissue evidence="2">Leaf</tissue>
    </source>
</reference>
<name>A0A8S9IUS4_BRACR</name>
<dbReference type="EMBL" id="QGKY02001015">
    <property type="protein sequence ID" value="KAF2573163.1"/>
    <property type="molecule type" value="Genomic_DNA"/>
</dbReference>
<evidence type="ECO:0000313" key="2">
    <source>
        <dbReference type="EMBL" id="KAF2573163.1"/>
    </source>
</evidence>
<feature type="region of interest" description="Disordered" evidence="1">
    <location>
        <begin position="53"/>
        <end position="98"/>
    </location>
</feature>
<dbReference type="AlphaFoldDB" id="A0A8S9IUS4"/>
<evidence type="ECO:0000256" key="1">
    <source>
        <dbReference type="SAM" id="MobiDB-lite"/>
    </source>
</evidence>
<organism evidence="2">
    <name type="scientific">Brassica cretica</name>
    <name type="common">Mustard</name>
    <dbReference type="NCBI Taxonomy" id="69181"/>
    <lineage>
        <taxon>Eukaryota</taxon>
        <taxon>Viridiplantae</taxon>
        <taxon>Streptophyta</taxon>
        <taxon>Embryophyta</taxon>
        <taxon>Tracheophyta</taxon>
        <taxon>Spermatophyta</taxon>
        <taxon>Magnoliopsida</taxon>
        <taxon>eudicotyledons</taxon>
        <taxon>Gunneridae</taxon>
        <taxon>Pentapetalae</taxon>
        <taxon>rosids</taxon>
        <taxon>malvids</taxon>
        <taxon>Brassicales</taxon>
        <taxon>Brassicaceae</taxon>
        <taxon>Brassiceae</taxon>
        <taxon>Brassica</taxon>
    </lineage>
</organism>
<gene>
    <name evidence="2" type="ORF">F2Q70_00002244</name>
</gene>
<proteinExistence type="predicted"/>